<dbReference type="InterPro" id="IPR011990">
    <property type="entry name" value="TPR-like_helical_dom_sf"/>
</dbReference>
<keyword evidence="1" id="KW-0802">TPR repeat</keyword>
<feature type="repeat" description="TPR" evidence="1">
    <location>
        <begin position="531"/>
        <end position="564"/>
    </location>
</feature>
<dbReference type="InterPro" id="IPR019734">
    <property type="entry name" value="TPR_rpt"/>
</dbReference>
<proteinExistence type="predicted"/>
<protein>
    <submittedName>
        <fullName evidence="2">Uncharacterized protein</fullName>
    </submittedName>
</protein>
<dbReference type="SMART" id="SM00028">
    <property type="entry name" value="TPR"/>
    <property type="match status" value="2"/>
</dbReference>
<dbReference type="SUPFAM" id="SSF48452">
    <property type="entry name" value="TPR-like"/>
    <property type="match status" value="1"/>
</dbReference>
<comment type="caution">
    <text evidence="2">The sequence shown here is derived from an EMBL/GenBank/DDBJ whole genome shotgun (WGS) entry which is preliminary data.</text>
</comment>
<reference evidence="2" key="1">
    <citation type="submission" date="2021-02" db="EMBL/GenBank/DDBJ databases">
        <authorList>
            <person name="Nowell W R."/>
        </authorList>
    </citation>
    <scope>NUCLEOTIDE SEQUENCE</scope>
</reference>
<evidence type="ECO:0000313" key="2">
    <source>
        <dbReference type="EMBL" id="CAF1613667.1"/>
    </source>
</evidence>
<keyword evidence="3" id="KW-1185">Reference proteome</keyword>
<dbReference type="SUPFAM" id="SSF56399">
    <property type="entry name" value="ADP-ribosylation"/>
    <property type="match status" value="1"/>
</dbReference>
<dbReference type="PROSITE" id="PS50005">
    <property type="entry name" value="TPR"/>
    <property type="match status" value="1"/>
</dbReference>
<dbReference type="Proteomes" id="UP000663828">
    <property type="component" value="Unassembled WGS sequence"/>
</dbReference>
<accession>A0A816BRV6</accession>
<evidence type="ECO:0000256" key="1">
    <source>
        <dbReference type="PROSITE-ProRule" id="PRU00339"/>
    </source>
</evidence>
<sequence>MDPVENGVFNSLQSVDESSSNSLTIDESFIVVWLLKDFLLPNTVSLESIESQIENSADLLKKYFNSPKECQEYITSSSRNYKIFLILPKKHAQNVLLTVHDRPTLHSVYIYQDNSNQKQFHDSYPKIVGVYKDLKQLTNDLCTEIYDGIQNACLPMTIFKRKYEEDRSFNGLNNFAYFVDFWHPLFVDLLFDLPQLDYEREKSKFIEQCRIYYRANETMLTHIDEFERTYEAQFAVQWYKRNSFIYRLLNRVMRQENLRGILAIRFFILDICKQLHEIYQNYTEDVYLDNSSFIVYRGIKLAKNDFVNMKKDLSPSTILSINTLFSTSQTLEVALVYAGAIDSKSKTEVISSTMTSILFEITININHQMSIERKPYANISFERDEGELKYRDECEVLCMIGSFLRVDEIQEDYVAMNTKVTLVKLTLINENDSTIPIMKDYQILKSTETIEGKIIRIGNLLIDRSLAMRSPRSKAESFYRTLTNEFNSMYLSSCLTGQAWIALKREQFDLAIKFALEALSNGDQSNAEWKITTLNCIGGVYFKQKRYVEALKYYKQAYHISKVTDEKIANNSYHGPCIPIDKFAMYDNYRNISSINIARIYQCKGEPDQAWEMYKEMVDCEMRDASDFHCHTCMTIAESGTHMIC</sequence>
<name>A0A816BRV6_ADIRI</name>
<gene>
    <name evidence="2" type="ORF">XAT740_LOCUS49254</name>
</gene>
<evidence type="ECO:0000313" key="3">
    <source>
        <dbReference type="Proteomes" id="UP000663828"/>
    </source>
</evidence>
<organism evidence="2 3">
    <name type="scientific">Adineta ricciae</name>
    <name type="common">Rotifer</name>
    <dbReference type="NCBI Taxonomy" id="249248"/>
    <lineage>
        <taxon>Eukaryota</taxon>
        <taxon>Metazoa</taxon>
        <taxon>Spiralia</taxon>
        <taxon>Gnathifera</taxon>
        <taxon>Rotifera</taxon>
        <taxon>Eurotatoria</taxon>
        <taxon>Bdelloidea</taxon>
        <taxon>Adinetida</taxon>
        <taxon>Adinetidae</taxon>
        <taxon>Adineta</taxon>
    </lineage>
</organism>
<dbReference type="AlphaFoldDB" id="A0A816BRV6"/>
<dbReference type="Gene3D" id="1.25.40.10">
    <property type="entry name" value="Tetratricopeptide repeat domain"/>
    <property type="match status" value="1"/>
</dbReference>
<dbReference type="EMBL" id="CAJNOR010007248">
    <property type="protein sequence ID" value="CAF1613667.1"/>
    <property type="molecule type" value="Genomic_DNA"/>
</dbReference>